<dbReference type="STRING" id="363754.RHSP_22855"/>
<evidence type="ECO:0000313" key="1">
    <source>
        <dbReference type="EMBL" id="ENN84403.1"/>
    </source>
</evidence>
<organism evidence="1 2">
    <name type="scientific">Rhizobium freirei PRF 81</name>
    <dbReference type="NCBI Taxonomy" id="363754"/>
    <lineage>
        <taxon>Bacteria</taxon>
        <taxon>Pseudomonadati</taxon>
        <taxon>Pseudomonadota</taxon>
        <taxon>Alphaproteobacteria</taxon>
        <taxon>Hyphomicrobiales</taxon>
        <taxon>Rhizobiaceae</taxon>
        <taxon>Rhizobium/Agrobacterium group</taxon>
        <taxon>Rhizobium</taxon>
    </lineage>
</organism>
<gene>
    <name evidence="1" type="ORF">RHSP_22855</name>
</gene>
<dbReference type="AlphaFoldDB" id="N6U1Z5"/>
<sequence>MAMAGIHHGDAGGKIDIAAAFLVPDLGIFGAIGIDLRRHADTAGNGGVLPFGQGHCGGSKKAVSNYLAEVLQVL</sequence>
<name>N6U1Z5_9HYPH</name>
<keyword evidence="2" id="KW-1185">Reference proteome</keyword>
<reference evidence="1 2" key="1">
    <citation type="journal article" date="2012" name="BMC Genomics">
        <title>Genomic basis of broad host range and environmental adaptability of Rhizobium tropici CIAT 899 and Rhizobium sp. PRF 81 which are used in inoculants for common bean (Phaseolus vulgaris L.).</title>
        <authorList>
            <person name="Ormeno-Orrillo E."/>
            <person name="Menna P."/>
            <person name="Almeida L.G."/>
            <person name="Ollero F.J."/>
            <person name="Nicolas M.F."/>
            <person name="Pains Rodrigues E."/>
            <person name="Shigueyoshi Nakatani A."/>
            <person name="Silva Batista J.S."/>
            <person name="Oliveira Chueire L.M."/>
            <person name="Souza R.C."/>
            <person name="Ribeiro Vasconcelos A.T."/>
            <person name="Megias M."/>
            <person name="Hungria M."/>
            <person name="Martinez-Romero E."/>
        </authorList>
    </citation>
    <scope>NUCLEOTIDE SEQUENCE [LARGE SCALE GENOMIC DNA]</scope>
    <source>
        <strain evidence="1 2">PRF 81</strain>
    </source>
</reference>
<protein>
    <submittedName>
        <fullName evidence="1">Uncharacterized protein</fullName>
    </submittedName>
</protein>
<dbReference type="EMBL" id="AQHN01000089">
    <property type="protein sequence ID" value="ENN84403.1"/>
    <property type="molecule type" value="Genomic_DNA"/>
</dbReference>
<comment type="caution">
    <text evidence="1">The sequence shown here is derived from an EMBL/GenBank/DDBJ whole genome shotgun (WGS) entry which is preliminary data.</text>
</comment>
<proteinExistence type="predicted"/>
<evidence type="ECO:0000313" key="2">
    <source>
        <dbReference type="Proteomes" id="UP000012429"/>
    </source>
</evidence>
<dbReference type="Proteomes" id="UP000012429">
    <property type="component" value="Unassembled WGS sequence"/>
</dbReference>
<accession>N6U1Z5</accession>